<dbReference type="Pfam" id="PF10758">
    <property type="entry name" value="DUF2586"/>
    <property type="match status" value="1"/>
</dbReference>
<reference evidence="1 2" key="1">
    <citation type="submission" date="2018-08" db="EMBL/GenBank/DDBJ databases">
        <title>Fibrisoma montanum sp. nov., isolated from Danxia mountain soil.</title>
        <authorList>
            <person name="Huang Y."/>
        </authorList>
    </citation>
    <scope>NUCLEOTIDE SEQUENCE [LARGE SCALE GENOMIC DNA]</scope>
    <source>
        <strain evidence="1 2">HYT19</strain>
    </source>
</reference>
<evidence type="ECO:0000313" key="2">
    <source>
        <dbReference type="Proteomes" id="UP000283523"/>
    </source>
</evidence>
<gene>
    <name evidence="1" type="ORF">DYU11_18465</name>
</gene>
<dbReference type="InterPro" id="IPR019694">
    <property type="entry name" value="Phage_HP1_Orf23"/>
</dbReference>
<dbReference type="OrthoDB" id="975571at2"/>
<evidence type="ECO:0008006" key="3">
    <source>
        <dbReference type="Google" id="ProtNLM"/>
    </source>
</evidence>
<evidence type="ECO:0000313" key="1">
    <source>
        <dbReference type="EMBL" id="RIV21390.1"/>
    </source>
</evidence>
<dbReference type="AlphaFoldDB" id="A0A418M648"/>
<dbReference type="EMBL" id="QXED01000005">
    <property type="protein sequence ID" value="RIV21390.1"/>
    <property type="molecule type" value="Genomic_DNA"/>
</dbReference>
<keyword evidence="2" id="KW-1185">Reference proteome</keyword>
<sequence length="397" mass="42751">MALPKVSVTLKNGGLGQVAPSDDAVFGMILNGLGTNNTPFLQPRQLFSPDDFEAWVTEAGMTTGPYVAEARRQIKDFYLLAGNGAELFVMFVDGVATTTQLFVDGHAASLMQASQGRIRLIGVTRFLAAEPAEPTLVEGIDAATANAIDEAHAFAQSYANQNLPLRVLLEAKYFDGTAATLRNLKGLTFNRVGLVLARNSTAATSCMGLLLGRLASIPVNRSIGRVKDGPVIGVDEAYLGPAAVKTLNDGYLGAIHDKGYIFLRKHLGRGGFYFNADPMATADTDDYNRLNRGRVIDKAHRIAYDTFLNELLDEVLVDEDTGKIVPTTIKQYQARIERAIDLSMTANGEISGVQAFVDPDQDILGTNTLNVDLRITPTGSNEQIKITLGLFNPQAAV</sequence>
<accession>A0A418M648</accession>
<dbReference type="Proteomes" id="UP000283523">
    <property type="component" value="Unassembled WGS sequence"/>
</dbReference>
<protein>
    <recommendedName>
        <fullName evidence="3">DUF2586 family protein</fullName>
    </recommendedName>
</protein>
<dbReference type="RefSeq" id="WP_119669184.1">
    <property type="nucleotide sequence ID" value="NZ_QXED01000005.1"/>
</dbReference>
<name>A0A418M648_9BACT</name>
<organism evidence="1 2">
    <name type="scientific">Fibrisoma montanum</name>
    <dbReference type="NCBI Taxonomy" id="2305895"/>
    <lineage>
        <taxon>Bacteria</taxon>
        <taxon>Pseudomonadati</taxon>
        <taxon>Bacteroidota</taxon>
        <taxon>Cytophagia</taxon>
        <taxon>Cytophagales</taxon>
        <taxon>Spirosomataceae</taxon>
        <taxon>Fibrisoma</taxon>
    </lineage>
</organism>
<proteinExistence type="predicted"/>
<comment type="caution">
    <text evidence="1">The sequence shown here is derived from an EMBL/GenBank/DDBJ whole genome shotgun (WGS) entry which is preliminary data.</text>
</comment>